<dbReference type="CDD" id="cd01288">
    <property type="entry name" value="FabZ"/>
    <property type="match status" value="1"/>
</dbReference>
<evidence type="ECO:0000313" key="3">
    <source>
        <dbReference type="Proteomes" id="UP000215086"/>
    </source>
</evidence>
<evidence type="ECO:0000313" key="2">
    <source>
        <dbReference type="EMBL" id="ASV76129.1"/>
    </source>
</evidence>
<proteinExistence type="predicted"/>
<dbReference type="PANTHER" id="PTHR30272">
    <property type="entry name" value="3-HYDROXYACYL-[ACYL-CARRIER-PROTEIN] DEHYDRATASE"/>
    <property type="match status" value="1"/>
</dbReference>
<dbReference type="PANTHER" id="PTHR30272:SF1">
    <property type="entry name" value="3-HYDROXYACYL-[ACYL-CARRIER-PROTEIN] DEHYDRATASE"/>
    <property type="match status" value="1"/>
</dbReference>
<reference evidence="2 3" key="1">
    <citation type="journal article" name="Front. Microbiol.">
        <title>Sugar Metabolism of the First Thermophilic Planctomycete Thermogutta terrifontis: Comparative Genomic and Transcriptomic Approaches.</title>
        <authorList>
            <person name="Elcheninov A.G."/>
            <person name="Menzel P."/>
            <person name="Gudbergsdottir S.R."/>
            <person name="Slesarev A.I."/>
            <person name="Kadnikov V.V."/>
            <person name="Krogh A."/>
            <person name="Bonch-Osmolovskaya E.A."/>
            <person name="Peng X."/>
            <person name="Kublanov I.V."/>
        </authorList>
    </citation>
    <scope>NUCLEOTIDE SEQUENCE [LARGE SCALE GENOMIC DNA]</scope>
    <source>
        <strain evidence="2 3">R1</strain>
    </source>
</reference>
<accession>A0A286RJJ1</accession>
<evidence type="ECO:0000256" key="1">
    <source>
        <dbReference type="ARBA" id="ARBA00023239"/>
    </source>
</evidence>
<organism evidence="2 3">
    <name type="scientific">Thermogutta terrifontis</name>
    <dbReference type="NCBI Taxonomy" id="1331910"/>
    <lineage>
        <taxon>Bacteria</taxon>
        <taxon>Pseudomonadati</taxon>
        <taxon>Planctomycetota</taxon>
        <taxon>Planctomycetia</taxon>
        <taxon>Pirellulales</taxon>
        <taxon>Thermoguttaceae</taxon>
        <taxon>Thermogutta</taxon>
    </lineage>
</organism>
<dbReference type="Gene3D" id="3.10.129.10">
    <property type="entry name" value="Hotdog Thioesterase"/>
    <property type="match status" value="1"/>
</dbReference>
<dbReference type="Proteomes" id="UP000215086">
    <property type="component" value="Chromosome"/>
</dbReference>
<dbReference type="Pfam" id="PF07977">
    <property type="entry name" value="FabA"/>
    <property type="match status" value="1"/>
</dbReference>
<dbReference type="RefSeq" id="WP_095415989.1">
    <property type="nucleotide sequence ID" value="NZ_CP018477.1"/>
</dbReference>
<sequence length="169" mass="19032">MRWYWIDRFIEFHSGRMARAIKNVSLAEEYLHDHFPGYPVMPNSLVIEGVAQTGGLLVGEYNQFRLKVVLAKVPHAKFYCEAVPGDVLTYTATIEHIHPHGAVVKATSHKGETLQAEMELVFAHLGEEFNDRELFDPGTLTHMMRILRAYEVGKAADGSPLKEPPEESA</sequence>
<dbReference type="InterPro" id="IPR013114">
    <property type="entry name" value="FabA_FabZ"/>
</dbReference>
<keyword evidence="1 2" id="KW-0456">Lyase</keyword>
<dbReference type="AlphaFoldDB" id="A0A286RJJ1"/>
<dbReference type="SUPFAM" id="SSF54637">
    <property type="entry name" value="Thioesterase/thiol ester dehydrase-isomerase"/>
    <property type="match status" value="1"/>
</dbReference>
<gene>
    <name evidence="2" type="ORF">THTE_3528</name>
</gene>
<dbReference type="OrthoDB" id="270809at2"/>
<dbReference type="GO" id="GO:0019171">
    <property type="term" value="F:(3R)-hydroxyacyl-[acyl-carrier-protein] dehydratase activity"/>
    <property type="evidence" value="ECO:0007669"/>
    <property type="project" value="UniProtKB-EC"/>
</dbReference>
<protein>
    <submittedName>
        <fullName evidence="2">3-hydroxyacyl-[acyl-carrier-protein] dehydratase, FabZ form</fullName>
        <ecNumber evidence="2">4.2.1.59</ecNumber>
    </submittedName>
</protein>
<name>A0A286RJJ1_9BACT</name>
<dbReference type="EC" id="4.2.1.59" evidence="2"/>
<dbReference type="KEGG" id="ttf:THTE_3528"/>
<keyword evidence="3" id="KW-1185">Reference proteome</keyword>
<dbReference type="InterPro" id="IPR029069">
    <property type="entry name" value="HotDog_dom_sf"/>
</dbReference>
<dbReference type="EMBL" id="CP018477">
    <property type="protein sequence ID" value="ASV76129.1"/>
    <property type="molecule type" value="Genomic_DNA"/>
</dbReference>